<evidence type="ECO:0000313" key="6">
    <source>
        <dbReference type="Proteomes" id="UP000198683"/>
    </source>
</evidence>
<dbReference type="PANTHER" id="PTHR45569:SF1">
    <property type="entry name" value="SENSOR PROTEIN KDPD"/>
    <property type="match status" value="1"/>
</dbReference>
<dbReference type="InterPro" id="IPR003852">
    <property type="entry name" value="Sig_transdc_His_kinase_KdpD_N"/>
</dbReference>
<sequence length="134" mass="14689">MRGRLRVYLGAAPGVGKTYAMLCEGRRARERGRDVVVGFVETHGRERTAALLEGLEVVPRRMVSHRGAVFGELDVAAVIARRPRVVLVDELAHTNVPGSVNVRRWQDVDDILAAGIDVVSTVNIQHLESVNDVV</sequence>
<dbReference type="AlphaFoldDB" id="A0A1G9EIM0"/>
<evidence type="ECO:0000256" key="1">
    <source>
        <dbReference type="ARBA" id="ARBA00022679"/>
    </source>
</evidence>
<proteinExistence type="predicted"/>
<dbReference type="GO" id="GO:0005886">
    <property type="term" value="C:plasma membrane"/>
    <property type="evidence" value="ECO:0007669"/>
    <property type="project" value="TreeGrafter"/>
</dbReference>
<dbReference type="InterPro" id="IPR027417">
    <property type="entry name" value="P-loop_NTPase"/>
</dbReference>
<keyword evidence="3" id="KW-0902">Two-component regulatory system</keyword>
<keyword evidence="1" id="KW-0808">Transferase</keyword>
<accession>A0A1G9EIM0</accession>
<keyword evidence="2 5" id="KW-0418">Kinase</keyword>
<dbReference type="EMBL" id="FNFB01000011">
    <property type="protein sequence ID" value="SDK76012.1"/>
    <property type="molecule type" value="Genomic_DNA"/>
</dbReference>
<dbReference type="SUPFAM" id="SSF52540">
    <property type="entry name" value="P-loop containing nucleoside triphosphate hydrolases"/>
    <property type="match status" value="1"/>
</dbReference>
<dbReference type="Gene3D" id="3.40.50.300">
    <property type="entry name" value="P-loop containing nucleotide triphosphate hydrolases"/>
    <property type="match status" value="1"/>
</dbReference>
<name>A0A1G9EIM0_9ACTN</name>
<evidence type="ECO:0000259" key="4">
    <source>
        <dbReference type="Pfam" id="PF02702"/>
    </source>
</evidence>
<dbReference type="GO" id="GO:0000155">
    <property type="term" value="F:phosphorelay sensor kinase activity"/>
    <property type="evidence" value="ECO:0007669"/>
    <property type="project" value="InterPro"/>
</dbReference>
<feature type="non-terminal residue" evidence="5">
    <location>
        <position position="134"/>
    </location>
</feature>
<keyword evidence="6" id="KW-1185">Reference proteome</keyword>
<gene>
    <name evidence="5" type="ORF">SAMN05421874_1111</name>
</gene>
<evidence type="ECO:0000256" key="3">
    <source>
        <dbReference type="ARBA" id="ARBA00023012"/>
    </source>
</evidence>
<dbReference type="InterPro" id="IPR052023">
    <property type="entry name" value="Histidine_kinase_KdpD"/>
</dbReference>
<dbReference type="Pfam" id="PF02702">
    <property type="entry name" value="KdpD"/>
    <property type="match status" value="1"/>
</dbReference>
<organism evidence="5 6">
    <name type="scientific">Nonomuraea maritima</name>
    <dbReference type="NCBI Taxonomy" id="683260"/>
    <lineage>
        <taxon>Bacteria</taxon>
        <taxon>Bacillati</taxon>
        <taxon>Actinomycetota</taxon>
        <taxon>Actinomycetes</taxon>
        <taxon>Streptosporangiales</taxon>
        <taxon>Streptosporangiaceae</taxon>
        <taxon>Nonomuraea</taxon>
    </lineage>
</organism>
<dbReference type="STRING" id="683260.SAMN05421874_1111"/>
<evidence type="ECO:0000313" key="5">
    <source>
        <dbReference type="EMBL" id="SDK76012.1"/>
    </source>
</evidence>
<reference evidence="5 6" key="1">
    <citation type="submission" date="2016-10" db="EMBL/GenBank/DDBJ databases">
        <authorList>
            <person name="de Groot N.N."/>
        </authorList>
    </citation>
    <scope>NUCLEOTIDE SEQUENCE [LARGE SCALE GENOMIC DNA]</scope>
    <source>
        <strain evidence="5 6">CGMCC 4.5681</strain>
    </source>
</reference>
<dbReference type="PANTHER" id="PTHR45569">
    <property type="entry name" value="SENSOR PROTEIN KDPD"/>
    <property type="match status" value="1"/>
</dbReference>
<protein>
    <submittedName>
        <fullName evidence="5">Two-component system, OmpR family, sensor histidine kinase KdpD</fullName>
    </submittedName>
</protein>
<evidence type="ECO:0000256" key="2">
    <source>
        <dbReference type="ARBA" id="ARBA00022777"/>
    </source>
</evidence>
<dbReference type="Proteomes" id="UP000198683">
    <property type="component" value="Unassembled WGS sequence"/>
</dbReference>
<feature type="domain" description="Signal transduction histidine kinase osmosensitive K+ channel sensor N-terminal" evidence="4">
    <location>
        <begin position="2"/>
        <end position="134"/>
    </location>
</feature>